<gene>
    <name evidence="2" type="ORF">IAA84_11060</name>
</gene>
<dbReference type="InterPro" id="IPR006140">
    <property type="entry name" value="D-isomer_DH_NAD-bd"/>
</dbReference>
<evidence type="ECO:0000259" key="1">
    <source>
        <dbReference type="Pfam" id="PF02826"/>
    </source>
</evidence>
<dbReference type="Proteomes" id="UP000824140">
    <property type="component" value="Unassembled WGS sequence"/>
</dbReference>
<reference evidence="2" key="1">
    <citation type="submission" date="2020-10" db="EMBL/GenBank/DDBJ databases">
        <authorList>
            <person name="Gilroy R."/>
        </authorList>
    </citation>
    <scope>NUCLEOTIDE SEQUENCE</scope>
    <source>
        <strain evidence="2">13766</strain>
    </source>
</reference>
<evidence type="ECO:0000313" key="2">
    <source>
        <dbReference type="EMBL" id="HIS93546.1"/>
    </source>
</evidence>
<name>A0A9D1G1I3_9FIRM</name>
<dbReference type="EMBL" id="DVJN01000213">
    <property type="protein sequence ID" value="HIS93546.1"/>
    <property type="molecule type" value="Genomic_DNA"/>
</dbReference>
<dbReference type="AlphaFoldDB" id="A0A9D1G1I3"/>
<accession>A0A9D1G1I3</accession>
<dbReference type="Pfam" id="PF02826">
    <property type="entry name" value="2-Hacid_dh_C"/>
    <property type="match status" value="1"/>
</dbReference>
<dbReference type="InterPro" id="IPR036291">
    <property type="entry name" value="NAD(P)-bd_dom_sf"/>
</dbReference>
<dbReference type="GO" id="GO:0051287">
    <property type="term" value="F:NAD binding"/>
    <property type="evidence" value="ECO:0007669"/>
    <property type="project" value="InterPro"/>
</dbReference>
<reference evidence="2" key="2">
    <citation type="journal article" date="2021" name="PeerJ">
        <title>Extensive microbial diversity within the chicken gut microbiome revealed by metagenomics and culture.</title>
        <authorList>
            <person name="Gilroy R."/>
            <person name="Ravi A."/>
            <person name="Getino M."/>
            <person name="Pursley I."/>
            <person name="Horton D.L."/>
            <person name="Alikhan N.F."/>
            <person name="Baker D."/>
            <person name="Gharbi K."/>
            <person name="Hall N."/>
            <person name="Watson M."/>
            <person name="Adriaenssens E.M."/>
            <person name="Foster-Nyarko E."/>
            <person name="Jarju S."/>
            <person name="Secka A."/>
            <person name="Antonio M."/>
            <person name="Oren A."/>
            <person name="Chaudhuri R.R."/>
            <person name="La Ragione R."/>
            <person name="Hildebrand F."/>
            <person name="Pallen M.J."/>
        </authorList>
    </citation>
    <scope>NUCLEOTIDE SEQUENCE</scope>
    <source>
        <strain evidence="2">13766</strain>
    </source>
</reference>
<proteinExistence type="predicted"/>
<feature type="domain" description="D-isomer specific 2-hydroxyacid dehydrogenase NAD-binding" evidence="1">
    <location>
        <begin position="93"/>
        <end position="177"/>
    </location>
</feature>
<comment type="caution">
    <text evidence="2">The sequence shown here is derived from an EMBL/GenBank/DDBJ whole genome shotgun (WGS) entry which is preliminary data.</text>
</comment>
<dbReference type="SUPFAM" id="SSF51735">
    <property type="entry name" value="NAD(P)-binding Rossmann-fold domains"/>
    <property type="match status" value="1"/>
</dbReference>
<evidence type="ECO:0000313" key="3">
    <source>
        <dbReference type="Proteomes" id="UP000824140"/>
    </source>
</evidence>
<organism evidence="2 3">
    <name type="scientific">Candidatus Alectryocaccomicrobium excrementavium</name>
    <dbReference type="NCBI Taxonomy" id="2840668"/>
    <lineage>
        <taxon>Bacteria</taxon>
        <taxon>Bacillati</taxon>
        <taxon>Bacillota</taxon>
        <taxon>Clostridia</taxon>
        <taxon>Candidatus Alectryocaccomicrobium</taxon>
    </lineage>
</organism>
<protein>
    <recommendedName>
        <fullName evidence="1">D-isomer specific 2-hydroxyacid dehydrogenase NAD-binding domain-containing protein</fullName>
    </recommendedName>
</protein>
<sequence>MKICVMGGDARFERLRRALREYGKARGNAYIFGDERTLDAWDVPLRSEDLAMVFSAQERPVGGKSAIALLREEDFLRENACLTAEGALVAAASRAPFSLMGNACLVVGYGRIGSALVDRLVGLNAQVMVYSRRAAGRLRAMARGAQAMESLPQALSQAKFVFSTPPELLLTKEVLQFAREDARIVDLASAPYGVDLAAAQDRGLEAWRESGVPGRYCPDSAAEALERAVKAVIDRERSCEP</sequence>
<dbReference type="Gene3D" id="3.40.50.720">
    <property type="entry name" value="NAD(P)-binding Rossmann-like Domain"/>
    <property type="match status" value="1"/>
</dbReference>